<organism evidence="3 4">
    <name type="scientific">Angomonas deanei</name>
    <dbReference type="NCBI Taxonomy" id="59799"/>
    <lineage>
        <taxon>Eukaryota</taxon>
        <taxon>Discoba</taxon>
        <taxon>Euglenozoa</taxon>
        <taxon>Kinetoplastea</taxon>
        <taxon>Metakinetoplastina</taxon>
        <taxon>Trypanosomatida</taxon>
        <taxon>Trypanosomatidae</taxon>
        <taxon>Strigomonadinae</taxon>
        <taxon>Angomonas</taxon>
    </lineage>
</organism>
<dbReference type="PANTHER" id="PTHR46652">
    <property type="entry name" value="LEUCINE-RICH REPEAT AND IQ DOMAIN-CONTAINING PROTEIN 1-RELATED"/>
    <property type="match status" value="1"/>
</dbReference>
<evidence type="ECO:0000256" key="1">
    <source>
        <dbReference type="ARBA" id="ARBA00022614"/>
    </source>
</evidence>
<dbReference type="PANTHER" id="PTHR46652:SF3">
    <property type="entry name" value="LEUCINE-RICH REPEAT-CONTAINING PROTEIN 9"/>
    <property type="match status" value="1"/>
</dbReference>
<keyword evidence="2" id="KW-0677">Repeat</keyword>
<dbReference type="AlphaFoldDB" id="A0A7G2CS50"/>
<evidence type="ECO:0000256" key="2">
    <source>
        <dbReference type="ARBA" id="ARBA00022737"/>
    </source>
</evidence>
<reference evidence="3 4" key="1">
    <citation type="submission" date="2020-08" db="EMBL/GenBank/DDBJ databases">
        <authorList>
            <person name="Newling K."/>
            <person name="Davey J."/>
            <person name="Forrester S."/>
        </authorList>
    </citation>
    <scope>NUCLEOTIDE SEQUENCE [LARGE SCALE GENOMIC DNA]</scope>
    <source>
        <strain evidence="4">Crithidia deanei Carvalho (ATCC PRA-265)</strain>
    </source>
</reference>
<dbReference type="EMBL" id="LR877166">
    <property type="protein sequence ID" value="CAD2221804.1"/>
    <property type="molecule type" value="Genomic_DNA"/>
</dbReference>
<keyword evidence="4" id="KW-1185">Reference proteome</keyword>
<keyword evidence="1" id="KW-0433">Leucine-rich repeat</keyword>
<evidence type="ECO:0000313" key="3">
    <source>
        <dbReference type="EMBL" id="CAD2221804.1"/>
    </source>
</evidence>
<accession>A0A7G2CS50</accession>
<gene>
    <name evidence="3" type="ORF">ADEAN_000933900</name>
</gene>
<dbReference type="Proteomes" id="UP000515908">
    <property type="component" value="Chromosome 22"/>
</dbReference>
<dbReference type="VEuPathDB" id="TriTrypDB:ADEAN_000933900"/>
<dbReference type="InterPro" id="IPR050836">
    <property type="entry name" value="SDS22/Internalin_LRR"/>
</dbReference>
<evidence type="ECO:0000313" key="4">
    <source>
        <dbReference type="Proteomes" id="UP000515908"/>
    </source>
</evidence>
<name>A0A7G2CS50_9TRYP</name>
<proteinExistence type="predicted"/>
<sequence>MLAFQNISRYTDYFEDPPPLALAAVNSHAREGGERHPGGGVRGCNVAPVNREIKHTFKVDSSKVARLDLALWRVERQRDYPLHIGVYFSGTESLDDITTWAYLSQRLSESWIEHTFGLDVGYVESLLPFTELLKRAEEVYRRECLVTSLEPLPGLERLRSVGLSSCRGALDLDHLSNCSNLTRVNISFCDGVTSTETLGRLPHLRDVALASFDITSVDFLKGCQALESVSVSYYMDLISLVGLSGLGKLRSVNANNSGITDVLGLAGCAALETVDVRSCAELASLDGLSGLPTVKSVFANMSGIMTVGGLADCAALETVDVGDCASSPHWMGYPGCQT</sequence>
<dbReference type="Gene3D" id="3.80.10.10">
    <property type="entry name" value="Ribonuclease Inhibitor"/>
    <property type="match status" value="1"/>
</dbReference>
<dbReference type="InterPro" id="IPR032675">
    <property type="entry name" value="LRR_dom_sf"/>
</dbReference>
<protein>
    <submittedName>
        <fullName evidence="3">Uncharacterized protein</fullName>
    </submittedName>
</protein>
<dbReference type="SUPFAM" id="SSF52058">
    <property type="entry name" value="L domain-like"/>
    <property type="match status" value="1"/>
</dbReference>